<dbReference type="Pfam" id="PF00072">
    <property type="entry name" value="Response_reg"/>
    <property type="match status" value="1"/>
</dbReference>
<dbReference type="EMBL" id="LKAJ01000009">
    <property type="protein sequence ID" value="KRG20725.1"/>
    <property type="molecule type" value="Genomic_DNA"/>
</dbReference>
<organism evidence="4">
    <name type="scientific">Candidatus Berkiella aquae</name>
    <dbReference type="NCBI Taxonomy" id="295108"/>
    <lineage>
        <taxon>Bacteria</taxon>
        <taxon>Pseudomonadati</taxon>
        <taxon>Pseudomonadota</taxon>
        <taxon>Gammaproteobacteria</taxon>
        <taxon>Candidatus Berkiellales</taxon>
        <taxon>Candidatus Berkiellaceae</taxon>
        <taxon>Candidatus Berkiella</taxon>
    </lineage>
</organism>
<dbReference type="Gene3D" id="3.40.50.2300">
    <property type="match status" value="1"/>
</dbReference>
<keyword evidence="1 2" id="KW-0597">Phosphoprotein</keyword>
<dbReference type="PANTHER" id="PTHR43547:SF2">
    <property type="entry name" value="HYBRID SIGNAL TRANSDUCTION HISTIDINE KINASE C"/>
    <property type="match status" value="1"/>
</dbReference>
<gene>
    <name evidence="4" type="primary">cheY</name>
    <name evidence="4" type="ORF">HT99x_02213</name>
</gene>
<evidence type="ECO:0000313" key="4">
    <source>
        <dbReference type="EMBL" id="KRG20725.1"/>
    </source>
</evidence>
<feature type="domain" description="Response regulatory" evidence="3">
    <location>
        <begin position="60"/>
        <end position="181"/>
    </location>
</feature>
<dbReference type="InterPro" id="IPR011006">
    <property type="entry name" value="CheY-like_superfamily"/>
</dbReference>
<reference evidence="4" key="1">
    <citation type="submission" date="2015-09" db="EMBL/GenBank/DDBJ databases">
        <title>Draft Genome Sequences of Two Novel Amoeba-resistant Intranuclear Bacteria, Candidatus Berkiella cookevillensis and Candidatus Berkiella aquae.</title>
        <authorList>
            <person name="Mehari Y.T."/>
            <person name="Arivett B.A."/>
            <person name="Farone A.L."/>
            <person name="Gunderson J.H."/>
            <person name="Farone M.B."/>
        </authorList>
    </citation>
    <scope>NUCLEOTIDE SEQUENCE [LARGE SCALE GENOMIC DNA]</scope>
    <source>
        <strain evidence="4">HT99</strain>
    </source>
</reference>
<dbReference type="PANTHER" id="PTHR43547">
    <property type="entry name" value="TWO-COMPONENT HISTIDINE KINASE"/>
    <property type="match status" value="1"/>
</dbReference>
<dbReference type="SMART" id="SM00448">
    <property type="entry name" value="REC"/>
    <property type="match status" value="1"/>
</dbReference>
<dbReference type="Gene3D" id="3.30.565.10">
    <property type="entry name" value="Histidine kinase-like ATPase, C-terminal domain"/>
    <property type="match status" value="1"/>
</dbReference>
<dbReference type="InterPro" id="IPR003594">
    <property type="entry name" value="HATPase_dom"/>
</dbReference>
<dbReference type="InterPro" id="IPR001789">
    <property type="entry name" value="Sig_transdc_resp-reg_receiver"/>
</dbReference>
<evidence type="ECO:0000256" key="2">
    <source>
        <dbReference type="PROSITE-ProRule" id="PRU00169"/>
    </source>
</evidence>
<dbReference type="GO" id="GO:0000155">
    <property type="term" value="F:phosphorelay sensor kinase activity"/>
    <property type="evidence" value="ECO:0007669"/>
    <property type="project" value="TreeGrafter"/>
</dbReference>
<dbReference type="STRING" id="295108.HT99x_02213"/>
<accession>A0A0Q9YJB0</accession>
<evidence type="ECO:0000259" key="3">
    <source>
        <dbReference type="PROSITE" id="PS50110"/>
    </source>
</evidence>
<dbReference type="AlphaFoldDB" id="A0A0Q9YJB0"/>
<dbReference type="Pfam" id="PF13581">
    <property type="entry name" value="HATPase_c_2"/>
    <property type="match status" value="1"/>
</dbReference>
<proteinExistence type="predicted"/>
<dbReference type="InterPro" id="IPR036890">
    <property type="entry name" value="HATPase_C_sf"/>
</dbReference>
<dbReference type="SUPFAM" id="SSF52172">
    <property type="entry name" value="CheY-like"/>
    <property type="match status" value="1"/>
</dbReference>
<dbReference type="PROSITE" id="PS50110">
    <property type="entry name" value="RESPONSE_REGULATORY"/>
    <property type="match status" value="1"/>
</dbReference>
<sequence>MLNYTGYLLFIDVYLRCRNFKRQYILFNISKKNEPSDGYYYSSLLRIKAKLKRVNLMTRKMLIIDDDVNNLEIIEGFLRMGNFPEYQFIKCKSAEEGLKELISYCKEIDIIILDQMMPGMSGLELVTKVKADPRFSHIPIVMQTASNDKSKLVEGFRLGIYHYLTKPYLSSVFNAIIRGALDFFNHQRELSIALEHSRVLYDCIENASFTINNLEQASKMSVSLAQLFPYPEKVALGISEILVNAIEHGNLNITYEEKTELNLKSQWKQEVERRLVSEENKNKQVTIHFIKKKDEIILNVKDEGEGFDYARFLEFDPSRSTHNHGRGIAFANNISFDRLEYVGVGNQVNCIVKL</sequence>
<protein>
    <submittedName>
        <fullName evidence="4">Chemotaxis protein CheY</fullName>
    </submittedName>
</protein>
<feature type="modified residue" description="4-aspartylphosphate" evidence="2">
    <location>
        <position position="114"/>
    </location>
</feature>
<dbReference type="SUPFAM" id="SSF55874">
    <property type="entry name" value="ATPase domain of HSP90 chaperone/DNA topoisomerase II/histidine kinase"/>
    <property type="match status" value="1"/>
</dbReference>
<dbReference type="CDD" id="cd16936">
    <property type="entry name" value="HATPase_RsbW-like"/>
    <property type="match status" value="1"/>
</dbReference>
<name>A0A0Q9YJB0_9GAMM</name>
<evidence type="ECO:0000256" key="1">
    <source>
        <dbReference type="ARBA" id="ARBA00022553"/>
    </source>
</evidence>
<comment type="caution">
    <text evidence="4">The sequence shown here is derived from an EMBL/GenBank/DDBJ whole genome shotgun (WGS) entry which is preliminary data.</text>
</comment>